<evidence type="ECO:0000256" key="1">
    <source>
        <dbReference type="SAM" id="MobiDB-lite"/>
    </source>
</evidence>
<proteinExistence type="predicted"/>
<sequence>MNKFWTSLITNLIKVAASAVSRVMSEKGDRQVQPSSITEKGSSEPDSLLNVHDVHWEPIELDHDALQKFCDDHGFIYDRQLTTGEQRKIEPCRE</sequence>
<organism evidence="2">
    <name type="scientific">Leviviridae sp</name>
    <dbReference type="NCBI Taxonomy" id="2027243"/>
    <lineage>
        <taxon>Viruses</taxon>
        <taxon>Riboviria</taxon>
        <taxon>Orthornavirae</taxon>
        <taxon>Lenarviricota</taxon>
        <taxon>Leviviricetes</taxon>
        <taxon>Norzivirales</taxon>
        <taxon>Fiersviridae</taxon>
    </lineage>
</organism>
<gene>
    <name evidence="2" type="ORF">H3Rhizo37136_000004</name>
</gene>
<accession>A0A514DC27</accession>
<feature type="region of interest" description="Disordered" evidence="1">
    <location>
        <begin position="24"/>
        <end position="46"/>
    </location>
</feature>
<reference evidence="2" key="1">
    <citation type="submission" date="2019-05" db="EMBL/GenBank/DDBJ databases">
        <title>Metatranscriptomic reconstruction reveals RNA viruses with the potential to shape carbon cycling in soil.</title>
        <authorList>
            <person name="Starr E.P."/>
            <person name="Nuccio E."/>
            <person name="Pett-Ridge J."/>
            <person name="Banfield J.F."/>
            <person name="Firestone M.K."/>
        </authorList>
    </citation>
    <scope>NUCLEOTIDE SEQUENCE</scope>
    <source>
        <strain evidence="2">H3_Rhizo_37_scaffold_136</strain>
    </source>
</reference>
<dbReference type="EMBL" id="MN036044">
    <property type="protein sequence ID" value="QDH91155.1"/>
    <property type="molecule type" value="Genomic_RNA"/>
</dbReference>
<evidence type="ECO:0000313" key="2">
    <source>
        <dbReference type="EMBL" id="QDH91155.1"/>
    </source>
</evidence>
<protein>
    <submittedName>
        <fullName evidence="2">Uncharacterized protein</fullName>
    </submittedName>
</protein>
<name>A0A514DC27_9VIRU</name>